<dbReference type="Proteomes" id="UP000256971">
    <property type="component" value="Chromosome"/>
</dbReference>
<dbReference type="InterPro" id="IPR003329">
    <property type="entry name" value="Cytidylyl_trans"/>
</dbReference>
<protein>
    <submittedName>
        <fullName evidence="3">Aminotransferase class III-fold pyridoxal phosphate-dependent enzyme</fullName>
    </submittedName>
</protein>
<dbReference type="InterPro" id="IPR029044">
    <property type="entry name" value="Nucleotide-diphossugar_trans"/>
</dbReference>
<dbReference type="InterPro" id="IPR015422">
    <property type="entry name" value="PyrdxlP-dep_Trfase_small"/>
</dbReference>
<gene>
    <name evidence="3" type="ORF">DY252_04995</name>
</gene>
<dbReference type="PROSITE" id="PS00600">
    <property type="entry name" value="AA_TRANSFER_CLASS_3"/>
    <property type="match status" value="1"/>
</dbReference>
<evidence type="ECO:0000313" key="4">
    <source>
        <dbReference type="Proteomes" id="UP000256971"/>
    </source>
</evidence>
<reference evidence="3 4" key="1">
    <citation type="submission" date="2018-08" db="EMBL/GenBank/DDBJ databases">
        <title>Complete genome sequence of type strain Thalassospira indica MCCC 1A01103T, isolated from isolated from deep seawater of the Indian Ocean.</title>
        <authorList>
            <person name="Liu Y."/>
        </authorList>
    </citation>
    <scope>NUCLEOTIDE SEQUENCE [LARGE SCALE GENOMIC DNA]</scope>
    <source>
        <strain evidence="3 4">PB8BT</strain>
    </source>
</reference>
<dbReference type="Pfam" id="PF02348">
    <property type="entry name" value="CTP_transf_3"/>
    <property type="match status" value="1"/>
</dbReference>
<keyword evidence="2" id="KW-0663">Pyridoxal phosphate</keyword>
<dbReference type="SUPFAM" id="SSF53448">
    <property type="entry name" value="Nucleotide-diphospho-sugar transferases"/>
    <property type="match status" value="1"/>
</dbReference>
<dbReference type="PANTHER" id="PTHR43713:SF3">
    <property type="entry name" value="GLUTAMATE-1-SEMIALDEHYDE 2,1-AMINOMUTASE 1, CHLOROPLASTIC-RELATED"/>
    <property type="match status" value="1"/>
</dbReference>
<dbReference type="PANTHER" id="PTHR43713">
    <property type="entry name" value="GLUTAMATE-1-SEMIALDEHYDE 2,1-AMINOMUTASE"/>
    <property type="match status" value="1"/>
</dbReference>
<dbReference type="InterPro" id="IPR005814">
    <property type="entry name" value="Aminotrans_3"/>
</dbReference>
<dbReference type="Gene3D" id="3.90.1150.10">
    <property type="entry name" value="Aspartate Aminotransferase, domain 1"/>
    <property type="match status" value="1"/>
</dbReference>
<dbReference type="EMBL" id="CP031555">
    <property type="protein sequence ID" value="AXO13648.1"/>
    <property type="molecule type" value="Genomic_DNA"/>
</dbReference>
<evidence type="ECO:0000313" key="3">
    <source>
        <dbReference type="EMBL" id="AXO13648.1"/>
    </source>
</evidence>
<keyword evidence="3" id="KW-0032">Aminotransferase</keyword>
<dbReference type="Gene3D" id="3.90.550.10">
    <property type="entry name" value="Spore Coat Polysaccharide Biosynthesis Protein SpsA, Chain A"/>
    <property type="match status" value="1"/>
</dbReference>
<dbReference type="GO" id="GO:0008483">
    <property type="term" value="F:transaminase activity"/>
    <property type="evidence" value="ECO:0007669"/>
    <property type="project" value="UniProtKB-KW"/>
</dbReference>
<proteinExistence type="predicted"/>
<name>A0ABN5NE26_9PROT</name>
<keyword evidence="4" id="KW-1185">Reference proteome</keyword>
<dbReference type="InterPro" id="IPR049704">
    <property type="entry name" value="Aminotrans_3_PPA_site"/>
</dbReference>
<organism evidence="3 4">
    <name type="scientific">Thalassospira indica</name>
    <dbReference type="NCBI Taxonomy" id="1891279"/>
    <lineage>
        <taxon>Bacteria</taxon>
        <taxon>Pseudomonadati</taxon>
        <taxon>Pseudomonadota</taxon>
        <taxon>Alphaproteobacteria</taxon>
        <taxon>Rhodospirillales</taxon>
        <taxon>Thalassospiraceae</taxon>
        <taxon>Thalassospira</taxon>
    </lineage>
</organism>
<dbReference type="CDD" id="cd02518">
    <property type="entry name" value="GT2_SpsF"/>
    <property type="match status" value="1"/>
</dbReference>
<evidence type="ECO:0000256" key="1">
    <source>
        <dbReference type="ARBA" id="ARBA00001933"/>
    </source>
</evidence>
<keyword evidence="3" id="KW-0808">Transferase</keyword>
<comment type="cofactor">
    <cofactor evidence="1">
        <name>pyridoxal 5'-phosphate</name>
        <dbReference type="ChEBI" id="CHEBI:597326"/>
    </cofactor>
</comment>
<dbReference type="RefSeq" id="WP_082923331.1">
    <property type="nucleotide sequence ID" value="NZ_CP031555.1"/>
</dbReference>
<sequence length="687" mass="75376">MSNQQRVIAVIQARMSSSRLPGKSMKDVGGIPMLGRLINQVRGAHSLDGFIIATSTGPEDDEIENYCNFNDLLVVRGSRDNVLSRYVLAAEVTDADVIVRLTGDCPLHSPDTIDEVVNAYLGAGVDYACNTNPYTRPDGQDVEVFSRQVLRQALENAEFESDREHVTPWIRRSSELRRLDFFHAPPHLRSARWSVDHPDDLEFVRSVWSVLDHGGPGPFDFEEIMSAVKESNAPQGKSIINEGFYLSLLNEATAEAAAPLDLDESFRWLERSDQVIPGGAQTYSKSWRHHIRGVTPIFLRSGKGAMVKDVDGNEYVDLIQGLLPNILGYADDDVNEAAAKQAQSGHSFSLAHPIEVELAERLCRIIPCADMVRFGKNGSDATAGAVRIARAYTGREHVAVCGYHGWQDWFIGTTSRNAGVPKGVQELAHTFPYGDAQALDALLSSRKDQFAAVIMEPVNFNWPEASYLESIKQIAHKHGALLIFDEICSGFHFGLGGAQKIFGVTPDLATFGKAMGNGWPISCVVGRRDVMKVFEDAFMSFTFAGDVSAMAASMKVLDILESGDAYARMTAAGTKLFDGAKVMADRLGLGERFQIKGHPHWSTFSFVDENGKDDAAARALWLQELTRRGVLVLTTFNISSALDENTVTKVLSGFAHAFKRVALAQEQGISPAEWVDGPLPIPAFRAR</sequence>
<dbReference type="Gene3D" id="3.40.640.10">
    <property type="entry name" value="Type I PLP-dependent aspartate aminotransferase-like (Major domain)"/>
    <property type="match status" value="1"/>
</dbReference>
<dbReference type="SUPFAM" id="SSF53383">
    <property type="entry name" value="PLP-dependent transferases"/>
    <property type="match status" value="1"/>
</dbReference>
<evidence type="ECO:0000256" key="2">
    <source>
        <dbReference type="ARBA" id="ARBA00022898"/>
    </source>
</evidence>
<dbReference type="Pfam" id="PF00202">
    <property type="entry name" value="Aminotran_3"/>
    <property type="match status" value="1"/>
</dbReference>
<dbReference type="InterPro" id="IPR015421">
    <property type="entry name" value="PyrdxlP-dep_Trfase_major"/>
</dbReference>
<accession>A0ABN5NE26</accession>
<dbReference type="InterPro" id="IPR015424">
    <property type="entry name" value="PyrdxlP-dep_Trfase"/>
</dbReference>